<gene>
    <name evidence="2" type="ORF">GCM10010990_18400</name>
</gene>
<keyword evidence="3" id="KW-1185">Reference proteome</keyword>
<evidence type="ECO:0000256" key="1">
    <source>
        <dbReference type="SAM" id="Phobius"/>
    </source>
</evidence>
<dbReference type="Proteomes" id="UP000612349">
    <property type="component" value="Unassembled WGS sequence"/>
</dbReference>
<keyword evidence="1" id="KW-1133">Transmembrane helix</keyword>
<evidence type="ECO:0000313" key="2">
    <source>
        <dbReference type="EMBL" id="GGD69169.1"/>
    </source>
</evidence>
<organism evidence="2 3">
    <name type="scientific">Croceicoccus mobilis</name>
    <dbReference type="NCBI Taxonomy" id="1703339"/>
    <lineage>
        <taxon>Bacteria</taxon>
        <taxon>Pseudomonadati</taxon>
        <taxon>Pseudomonadota</taxon>
        <taxon>Alphaproteobacteria</taxon>
        <taxon>Sphingomonadales</taxon>
        <taxon>Erythrobacteraceae</taxon>
        <taxon>Croceicoccus</taxon>
    </lineage>
</organism>
<feature type="transmembrane region" description="Helical" evidence="1">
    <location>
        <begin position="83"/>
        <end position="102"/>
    </location>
</feature>
<evidence type="ECO:0000313" key="3">
    <source>
        <dbReference type="Proteomes" id="UP000612349"/>
    </source>
</evidence>
<reference evidence="2" key="2">
    <citation type="submission" date="2020-09" db="EMBL/GenBank/DDBJ databases">
        <authorList>
            <person name="Sun Q."/>
            <person name="Zhou Y."/>
        </authorList>
    </citation>
    <scope>NUCLEOTIDE SEQUENCE</scope>
    <source>
        <strain evidence="2">CGMCC 1.15360</strain>
    </source>
</reference>
<proteinExistence type="predicted"/>
<reference evidence="2" key="1">
    <citation type="journal article" date="2014" name="Int. J. Syst. Evol. Microbiol.">
        <title>Complete genome sequence of Corynebacterium casei LMG S-19264T (=DSM 44701T), isolated from a smear-ripened cheese.</title>
        <authorList>
            <consortium name="US DOE Joint Genome Institute (JGI-PGF)"/>
            <person name="Walter F."/>
            <person name="Albersmeier A."/>
            <person name="Kalinowski J."/>
            <person name="Ruckert C."/>
        </authorList>
    </citation>
    <scope>NUCLEOTIDE SEQUENCE</scope>
    <source>
        <strain evidence="2">CGMCC 1.15360</strain>
    </source>
</reference>
<sequence>MTQAENAAYLSNFSPEERMYFTRLPMWQIAFWALGVWGSVAGSLLLLLRSRWALAAFIVSLLGLVITTLVSLFQPAPESLTGLVNWVMTGVVWAILIALIWYSRRAMARGWIA</sequence>
<protein>
    <submittedName>
        <fullName evidence="2">Uncharacterized protein</fullName>
    </submittedName>
</protein>
<keyword evidence="1" id="KW-0472">Membrane</keyword>
<feature type="transmembrane region" description="Helical" evidence="1">
    <location>
        <begin position="55"/>
        <end position="77"/>
    </location>
</feature>
<accession>A0A916YZN4</accession>
<dbReference type="AlphaFoldDB" id="A0A916YZN4"/>
<dbReference type="EMBL" id="BMIP01000003">
    <property type="protein sequence ID" value="GGD69169.1"/>
    <property type="molecule type" value="Genomic_DNA"/>
</dbReference>
<name>A0A916YZN4_9SPHN</name>
<comment type="caution">
    <text evidence="2">The sequence shown here is derived from an EMBL/GenBank/DDBJ whole genome shotgun (WGS) entry which is preliminary data.</text>
</comment>
<feature type="transmembrane region" description="Helical" evidence="1">
    <location>
        <begin position="29"/>
        <end position="48"/>
    </location>
</feature>
<keyword evidence="1" id="KW-0812">Transmembrane</keyword>